<organism evidence="2 3">
    <name type="scientific">Triparma columacea</name>
    <dbReference type="NCBI Taxonomy" id="722753"/>
    <lineage>
        <taxon>Eukaryota</taxon>
        <taxon>Sar</taxon>
        <taxon>Stramenopiles</taxon>
        <taxon>Ochrophyta</taxon>
        <taxon>Bolidophyceae</taxon>
        <taxon>Parmales</taxon>
        <taxon>Triparmaceae</taxon>
        <taxon>Triparma</taxon>
    </lineage>
</organism>
<dbReference type="OrthoDB" id="10404754at2759"/>
<evidence type="ECO:0000256" key="1">
    <source>
        <dbReference type="SAM" id="MobiDB-lite"/>
    </source>
</evidence>
<dbReference type="Gene3D" id="1.25.40.480">
    <property type="match status" value="1"/>
</dbReference>
<keyword evidence="3" id="KW-1185">Reference proteome</keyword>
<comment type="caution">
    <text evidence="2">The sequence shown here is derived from an EMBL/GenBank/DDBJ whole genome shotgun (WGS) entry which is preliminary data.</text>
</comment>
<reference evidence="3" key="1">
    <citation type="journal article" date="2023" name="Commun. Biol.">
        <title>Genome analysis of Parmales, the sister group of diatoms, reveals the evolutionary specialization of diatoms from phago-mixotrophs to photoautotrophs.</title>
        <authorList>
            <person name="Ban H."/>
            <person name="Sato S."/>
            <person name="Yoshikawa S."/>
            <person name="Yamada K."/>
            <person name="Nakamura Y."/>
            <person name="Ichinomiya M."/>
            <person name="Sato N."/>
            <person name="Blanc-Mathieu R."/>
            <person name="Endo H."/>
            <person name="Kuwata A."/>
            <person name="Ogata H."/>
        </authorList>
    </citation>
    <scope>NUCLEOTIDE SEQUENCE [LARGE SCALE GENOMIC DNA]</scope>
</reference>
<dbReference type="PANTHER" id="PTHR32094">
    <property type="entry name" value="FANCONI ANEMIA GROUP E PROTEIN"/>
    <property type="match status" value="1"/>
</dbReference>
<gene>
    <name evidence="2" type="ORF">TrCOL_g8629</name>
</gene>
<accession>A0A9W7L8V2</accession>
<dbReference type="EMBL" id="BRYA01000090">
    <property type="protein sequence ID" value="GMI38738.1"/>
    <property type="molecule type" value="Genomic_DNA"/>
</dbReference>
<evidence type="ECO:0000313" key="3">
    <source>
        <dbReference type="Proteomes" id="UP001165065"/>
    </source>
</evidence>
<proteinExistence type="predicted"/>
<dbReference type="Proteomes" id="UP001165065">
    <property type="component" value="Unassembled WGS sequence"/>
</dbReference>
<evidence type="ECO:0000313" key="2">
    <source>
        <dbReference type="EMBL" id="GMI38738.1"/>
    </source>
</evidence>
<evidence type="ECO:0008006" key="4">
    <source>
        <dbReference type="Google" id="ProtNLM"/>
    </source>
</evidence>
<protein>
    <recommendedName>
        <fullName evidence="4">Fanconi Anaemia group E protein C-terminal domain-containing protein</fullName>
    </recommendedName>
</protein>
<name>A0A9W7L8V2_9STRA</name>
<sequence length="495" mass="53973">MDEVFSLALKPTYTKLRSFIQSYTTQTLWHDFILLLSLPASSPADGSESQVDFPINRLLALPPKSQRFIMTAIYETVERSPPSDPLSRDLYQHVLYAVAAFVKGSPQPLDEWCAKLCFMAVAEISRLPDEVLRPGILSLSRKILNMEQLSGLFEWFDKGGGHFDALSHGKDLCSPPHCPTTIPPPVPPSPLPSPHSLSNYILIGAKRRMPQDSTPSLADPSAPTQPPPASQLALDQAAVAEISRVQSLLQEINPNPVSTEIDEISSSLLRLLSDREAALITLIGSELFVDNNVSLPDSVILTLTRSFLLDDTPKRIAVAYVSSIILPVVFGLPNNASRVLMSCLEGLQSQTLIDGLLLPILFSPISTSPQLDFATRALKQSPLTSSASASFLNSLSTSDEFTVSDSNAPFLTTLFKESPPLPTRTVSAFGSVLYEVTSKDSKVAKSLKVSSLVLAIVQKFGKAFDEGTKMMYEKVARELRSFMAKRVDAALKKLS</sequence>
<dbReference type="GO" id="GO:0036297">
    <property type="term" value="P:interstrand cross-link repair"/>
    <property type="evidence" value="ECO:0007669"/>
    <property type="project" value="InterPro"/>
</dbReference>
<dbReference type="AlphaFoldDB" id="A0A9W7L8V2"/>
<dbReference type="GO" id="GO:0043240">
    <property type="term" value="C:Fanconi anaemia nuclear complex"/>
    <property type="evidence" value="ECO:0007669"/>
    <property type="project" value="InterPro"/>
</dbReference>
<feature type="region of interest" description="Disordered" evidence="1">
    <location>
        <begin position="210"/>
        <end position="230"/>
    </location>
</feature>
<dbReference type="PANTHER" id="PTHR32094:SF5">
    <property type="entry name" value="FANCONI ANEMIA GROUP E PROTEIN"/>
    <property type="match status" value="1"/>
</dbReference>
<dbReference type="InterPro" id="IPR039685">
    <property type="entry name" value="FANCE"/>
</dbReference>